<dbReference type="Gene3D" id="1.10.10.10">
    <property type="entry name" value="Winged helix-like DNA-binding domain superfamily/Winged helix DNA-binding domain"/>
    <property type="match status" value="1"/>
</dbReference>
<dbReference type="GO" id="GO:0006352">
    <property type="term" value="P:DNA-templated transcription initiation"/>
    <property type="evidence" value="ECO:0007669"/>
    <property type="project" value="InterPro"/>
</dbReference>
<dbReference type="GO" id="GO:0003677">
    <property type="term" value="F:DNA binding"/>
    <property type="evidence" value="ECO:0007669"/>
    <property type="project" value="UniProtKB-KW"/>
</dbReference>
<dbReference type="InterPro" id="IPR013324">
    <property type="entry name" value="RNA_pol_sigma_r3/r4-like"/>
</dbReference>
<dbReference type="PANTHER" id="PTHR43133:SF46">
    <property type="entry name" value="RNA POLYMERASE SIGMA-70 FACTOR ECF SUBFAMILY"/>
    <property type="match status" value="1"/>
</dbReference>
<dbReference type="CDD" id="cd06171">
    <property type="entry name" value="Sigma70_r4"/>
    <property type="match status" value="1"/>
</dbReference>
<dbReference type="InterPro" id="IPR013325">
    <property type="entry name" value="RNA_pol_sigma_r2"/>
</dbReference>
<sequence length="173" mass="20061">MQGDKLAFQTIYNLYKDKVYNTAISYAQNREQAEEITQDVFLKIFKKADSFQGTSKVGTWIYRITVNTSLNAIKKKNFSFFNFDDKILDSQSDFVHPGILLENKEKSKILFDFIYQLPENQKTAFILSLVEDLPRQEVADVMEISLKSVEGLLQRAKENLRKKINSDYPEGIL</sequence>
<dbReference type="RefSeq" id="WP_317170346.1">
    <property type="nucleotide sequence ID" value="NZ_JABSNO010000006.1"/>
</dbReference>
<keyword evidence="2 6" id="KW-0805">Transcription regulation</keyword>
<evidence type="ECO:0000259" key="8">
    <source>
        <dbReference type="Pfam" id="PF08281"/>
    </source>
</evidence>
<dbReference type="SUPFAM" id="SSF88946">
    <property type="entry name" value="Sigma2 domain of RNA polymerase sigma factors"/>
    <property type="match status" value="1"/>
</dbReference>
<evidence type="ECO:0000256" key="4">
    <source>
        <dbReference type="ARBA" id="ARBA00023125"/>
    </source>
</evidence>
<dbReference type="Pfam" id="PF04542">
    <property type="entry name" value="Sigma70_r2"/>
    <property type="match status" value="1"/>
</dbReference>
<accession>A0A8J8G6E3</accession>
<evidence type="ECO:0000256" key="6">
    <source>
        <dbReference type="RuleBase" id="RU000716"/>
    </source>
</evidence>
<evidence type="ECO:0000256" key="1">
    <source>
        <dbReference type="ARBA" id="ARBA00010641"/>
    </source>
</evidence>
<protein>
    <recommendedName>
        <fullName evidence="6">RNA polymerase sigma factor</fullName>
    </recommendedName>
</protein>
<keyword evidence="5 6" id="KW-0804">Transcription</keyword>
<dbReference type="PROSITE" id="PS01063">
    <property type="entry name" value="SIGMA70_ECF"/>
    <property type="match status" value="1"/>
</dbReference>
<evidence type="ECO:0000313" key="9">
    <source>
        <dbReference type="EMBL" id="NRS92096.1"/>
    </source>
</evidence>
<name>A0A8J8G6E3_9FLAO</name>
<organism evidence="9 10">
    <name type="scientific">Frigoriflavimonas asaccharolytica</name>
    <dbReference type="NCBI Taxonomy" id="2735899"/>
    <lineage>
        <taxon>Bacteria</taxon>
        <taxon>Pseudomonadati</taxon>
        <taxon>Bacteroidota</taxon>
        <taxon>Flavobacteriia</taxon>
        <taxon>Flavobacteriales</taxon>
        <taxon>Weeksellaceae</taxon>
        <taxon>Frigoriflavimonas</taxon>
    </lineage>
</organism>
<keyword evidence="10" id="KW-1185">Reference proteome</keyword>
<dbReference type="InterPro" id="IPR039425">
    <property type="entry name" value="RNA_pol_sigma-70-like"/>
</dbReference>
<feature type="domain" description="RNA polymerase sigma-70 region 2" evidence="7">
    <location>
        <begin position="12"/>
        <end position="77"/>
    </location>
</feature>
<dbReference type="AlphaFoldDB" id="A0A8J8G6E3"/>
<reference evidence="9" key="1">
    <citation type="submission" date="2020-05" db="EMBL/GenBank/DDBJ databases">
        <title>Genomic Encyclopedia of Type Strains, Phase IV (KMG-V): Genome sequencing to study the core and pangenomes of soil and plant-associated prokaryotes.</title>
        <authorList>
            <person name="Whitman W."/>
        </authorList>
    </citation>
    <scope>NUCLEOTIDE SEQUENCE</scope>
    <source>
        <strain evidence="9">16F</strain>
    </source>
</reference>
<keyword evidence="4 6" id="KW-0238">DNA-binding</keyword>
<comment type="caution">
    <text evidence="9">The sequence shown here is derived from an EMBL/GenBank/DDBJ whole genome shotgun (WGS) entry which is preliminary data.</text>
</comment>
<evidence type="ECO:0000256" key="5">
    <source>
        <dbReference type="ARBA" id="ARBA00023163"/>
    </source>
</evidence>
<gene>
    <name evidence="9" type="ORF">HNQ03_001163</name>
</gene>
<dbReference type="Proteomes" id="UP000610746">
    <property type="component" value="Unassembled WGS sequence"/>
</dbReference>
<comment type="similarity">
    <text evidence="1 6">Belongs to the sigma-70 factor family. ECF subfamily.</text>
</comment>
<dbReference type="SUPFAM" id="SSF88659">
    <property type="entry name" value="Sigma3 and sigma4 domains of RNA polymerase sigma factors"/>
    <property type="match status" value="1"/>
</dbReference>
<evidence type="ECO:0000259" key="7">
    <source>
        <dbReference type="Pfam" id="PF04542"/>
    </source>
</evidence>
<dbReference type="PANTHER" id="PTHR43133">
    <property type="entry name" value="RNA POLYMERASE ECF-TYPE SIGMA FACTO"/>
    <property type="match status" value="1"/>
</dbReference>
<dbReference type="EMBL" id="JABSNO010000006">
    <property type="protein sequence ID" value="NRS92096.1"/>
    <property type="molecule type" value="Genomic_DNA"/>
</dbReference>
<dbReference type="InterPro" id="IPR013249">
    <property type="entry name" value="RNA_pol_sigma70_r4_t2"/>
</dbReference>
<dbReference type="InterPro" id="IPR036388">
    <property type="entry name" value="WH-like_DNA-bd_sf"/>
</dbReference>
<dbReference type="Gene3D" id="1.10.1740.10">
    <property type="match status" value="1"/>
</dbReference>
<dbReference type="NCBIfam" id="TIGR02937">
    <property type="entry name" value="sigma70-ECF"/>
    <property type="match status" value="1"/>
</dbReference>
<evidence type="ECO:0000256" key="3">
    <source>
        <dbReference type="ARBA" id="ARBA00023082"/>
    </source>
</evidence>
<dbReference type="Pfam" id="PF08281">
    <property type="entry name" value="Sigma70_r4_2"/>
    <property type="match status" value="1"/>
</dbReference>
<dbReference type="InterPro" id="IPR000838">
    <property type="entry name" value="RNA_pol_sigma70_ECF_CS"/>
</dbReference>
<keyword evidence="3 6" id="KW-0731">Sigma factor</keyword>
<evidence type="ECO:0000313" key="10">
    <source>
        <dbReference type="Proteomes" id="UP000610746"/>
    </source>
</evidence>
<dbReference type="GO" id="GO:0016987">
    <property type="term" value="F:sigma factor activity"/>
    <property type="evidence" value="ECO:0007669"/>
    <property type="project" value="UniProtKB-KW"/>
</dbReference>
<proteinExistence type="inferred from homology"/>
<feature type="domain" description="RNA polymerase sigma factor 70 region 4 type 2" evidence="8">
    <location>
        <begin position="116"/>
        <end position="160"/>
    </location>
</feature>
<dbReference type="InterPro" id="IPR014284">
    <property type="entry name" value="RNA_pol_sigma-70_dom"/>
</dbReference>
<dbReference type="InterPro" id="IPR007627">
    <property type="entry name" value="RNA_pol_sigma70_r2"/>
</dbReference>
<evidence type="ECO:0000256" key="2">
    <source>
        <dbReference type="ARBA" id="ARBA00023015"/>
    </source>
</evidence>